<evidence type="ECO:0000259" key="4">
    <source>
        <dbReference type="Pfam" id="PF01134"/>
    </source>
</evidence>
<dbReference type="Proteomes" id="UP001192346">
    <property type="component" value="Unassembled WGS sequence"/>
</dbReference>
<dbReference type="InterPro" id="IPR040131">
    <property type="entry name" value="MnmG_N"/>
</dbReference>
<gene>
    <name evidence="5" type="ORF">FEF22_002015</name>
</gene>
<evidence type="ECO:0000313" key="6">
    <source>
        <dbReference type="Proteomes" id="UP001192346"/>
    </source>
</evidence>
<keyword evidence="3" id="KW-0274">FAD</keyword>
<evidence type="ECO:0000256" key="1">
    <source>
        <dbReference type="ARBA" id="ARBA00001974"/>
    </source>
</evidence>
<accession>A0ABS5BJ19</accession>
<evidence type="ECO:0000313" key="5">
    <source>
        <dbReference type="EMBL" id="MBP3059549.1"/>
    </source>
</evidence>
<name>A0ABS5BJ19_9MOLU</name>
<dbReference type="InterPro" id="IPR036188">
    <property type="entry name" value="FAD/NAD-bd_sf"/>
</dbReference>
<dbReference type="Pfam" id="PF01134">
    <property type="entry name" value="GIDA"/>
    <property type="match status" value="1"/>
</dbReference>
<keyword evidence="6" id="KW-1185">Reference proteome</keyword>
<dbReference type="Gene3D" id="3.50.50.60">
    <property type="entry name" value="FAD/NAD(P)-binding domain"/>
    <property type="match status" value="1"/>
</dbReference>
<evidence type="ECO:0000256" key="3">
    <source>
        <dbReference type="ARBA" id="ARBA00022827"/>
    </source>
</evidence>
<sequence>MIYSKTVILTTGTYLSSNILIGEKRIISGPNNAPTTHNISYQLKKEFGFEIILFSPINILLDK</sequence>
<feature type="domain" description="MnmG N-terminal" evidence="4">
    <location>
        <begin position="2"/>
        <end position="54"/>
    </location>
</feature>
<organism evidence="5 6">
    <name type="scientific">Texas Phoenix palm phytoplasma</name>
    <dbReference type="NCBI Taxonomy" id="176709"/>
    <lineage>
        <taxon>Bacteria</taxon>
        <taxon>Bacillati</taxon>
        <taxon>Mycoplasmatota</taxon>
        <taxon>Mollicutes</taxon>
        <taxon>Acholeplasmatales</taxon>
        <taxon>Acholeplasmataceae</taxon>
        <taxon>Candidatus Phytoplasma</taxon>
        <taxon>16SrIV (Coconut lethal yellows group)</taxon>
    </lineage>
</organism>
<dbReference type="RefSeq" id="WP_210352290.1">
    <property type="nucleotide sequence ID" value="NZ_VBRA02000014.1"/>
</dbReference>
<reference evidence="5" key="1">
    <citation type="submission" date="2019-10" db="EMBL/GenBank/DDBJ databases">
        <title>Whole Genome Sequencing and Characterization of Texas Phoenix Palm Decline Phytoplasma Belongs to Lethal Yellowing (16SrIV) Group.</title>
        <authorList>
            <person name="Bao M."/>
        </authorList>
    </citation>
    <scope>NUCLEOTIDE SEQUENCE [LARGE SCALE GENOMIC DNA]</scope>
    <source>
        <strain evidence="5">ACPD</strain>
    </source>
</reference>
<dbReference type="EMBL" id="VBRA02000014">
    <property type="protein sequence ID" value="MBP3059549.1"/>
    <property type="molecule type" value="Genomic_DNA"/>
</dbReference>
<protein>
    <recommendedName>
        <fullName evidence="4">MnmG N-terminal domain-containing protein</fullName>
    </recommendedName>
</protein>
<proteinExistence type="predicted"/>
<keyword evidence="2" id="KW-0285">Flavoprotein</keyword>
<comment type="caution">
    <text evidence="5">The sequence shown here is derived from an EMBL/GenBank/DDBJ whole genome shotgun (WGS) entry which is preliminary data.</text>
</comment>
<comment type="cofactor">
    <cofactor evidence="1">
        <name>FAD</name>
        <dbReference type="ChEBI" id="CHEBI:57692"/>
    </cofactor>
</comment>
<evidence type="ECO:0000256" key="2">
    <source>
        <dbReference type="ARBA" id="ARBA00022630"/>
    </source>
</evidence>